<evidence type="ECO:0000256" key="2">
    <source>
        <dbReference type="ARBA" id="ARBA00009539"/>
    </source>
</evidence>
<reference evidence="11 12" key="1">
    <citation type="submission" date="2020-09" db="EMBL/GenBank/DDBJ databases">
        <authorList>
            <person name="Tanuku N.R.S."/>
        </authorList>
    </citation>
    <scope>NUCLEOTIDE SEQUENCE [LARGE SCALE GENOMIC DNA]</scope>
    <source>
        <strain evidence="11 12">AK62</strain>
    </source>
</reference>
<dbReference type="Pfam" id="PF00186">
    <property type="entry name" value="DHFR_1"/>
    <property type="match status" value="1"/>
</dbReference>
<dbReference type="PROSITE" id="PS00075">
    <property type="entry name" value="DHFR_1"/>
    <property type="match status" value="1"/>
</dbReference>
<comment type="catalytic activity">
    <reaction evidence="8">
        <text>(6S)-5,6,7,8-tetrahydrofolate + NADP(+) = 7,8-dihydrofolate + NADPH + H(+)</text>
        <dbReference type="Rhea" id="RHEA:15009"/>
        <dbReference type="ChEBI" id="CHEBI:15378"/>
        <dbReference type="ChEBI" id="CHEBI:57451"/>
        <dbReference type="ChEBI" id="CHEBI:57453"/>
        <dbReference type="ChEBI" id="CHEBI:57783"/>
        <dbReference type="ChEBI" id="CHEBI:58349"/>
        <dbReference type="EC" id="1.5.1.3"/>
    </reaction>
</comment>
<dbReference type="EC" id="1.5.1.3" evidence="3 8"/>
<dbReference type="RefSeq" id="WP_209288717.1">
    <property type="nucleotide sequence ID" value="NZ_JACVEW010000032.1"/>
</dbReference>
<gene>
    <name evidence="11" type="primary">folA</name>
    <name evidence="11" type="ORF">H9C73_14985</name>
</gene>
<dbReference type="SUPFAM" id="SSF53597">
    <property type="entry name" value="Dihydrofolate reductase-like"/>
    <property type="match status" value="1"/>
</dbReference>
<keyword evidence="5 8" id="KW-0521">NADP</keyword>
<evidence type="ECO:0000256" key="4">
    <source>
        <dbReference type="ARBA" id="ARBA00022563"/>
    </source>
</evidence>
<keyword evidence="4 8" id="KW-0554">One-carbon metabolism</keyword>
<dbReference type="InterPro" id="IPR001796">
    <property type="entry name" value="DHFR_dom"/>
</dbReference>
<comment type="caution">
    <text evidence="11">The sequence shown here is derived from an EMBL/GenBank/DDBJ whole genome shotgun (WGS) entry which is preliminary data.</text>
</comment>
<organism evidence="11 12">
    <name type="scientific">Marinobacterium alkalitolerans</name>
    <dbReference type="NCBI Taxonomy" id="1542925"/>
    <lineage>
        <taxon>Bacteria</taxon>
        <taxon>Pseudomonadati</taxon>
        <taxon>Pseudomonadota</taxon>
        <taxon>Gammaproteobacteria</taxon>
        <taxon>Oceanospirillales</taxon>
        <taxon>Oceanospirillaceae</taxon>
        <taxon>Marinobacterium</taxon>
    </lineage>
</organism>
<evidence type="ECO:0000256" key="8">
    <source>
        <dbReference type="PIRNR" id="PIRNR000194"/>
    </source>
</evidence>
<evidence type="ECO:0000313" key="11">
    <source>
        <dbReference type="EMBL" id="MBP0050032.1"/>
    </source>
</evidence>
<sequence length="175" mass="19429">MRLAMIAAQSLNRVIGINNKLPWYLPGDLKYFKQVTLGKPIVMGRKTFESIGRPLPGRTNIVITRDTEWDHPGVRVVHGLDEGVELAESLAHIDGVEEAVVIGGAEIYSLCLPRADRLYLTQVHAEVEGDAFFPAFNPDDWHEVARDDFKAEGPNPYDYSFIVLDRVALRGGDAG</sequence>
<comment type="function">
    <text evidence="7 8">Key enzyme in folate metabolism. Catalyzes an essential reaction for de novo glycine and purine synthesis, and for DNA precursor synthesis.</text>
</comment>
<dbReference type="PANTHER" id="PTHR48069">
    <property type="entry name" value="DIHYDROFOLATE REDUCTASE"/>
    <property type="match status" value="1"/>
</dbReference>
<name>A0ABS3ZE95_9GAMM</name>
<evidence type="ECO:0000256" key="7">
    <source>
        <dbReference type="ARBA" id="ARBA00025067"/>
    </source>
</evidence>
<dbReference type="InterPro" id="IPR012259">
    <property type="entry name" value="DHFR"/>
</dbReference>
<evidence type="ECO:0000256" key="1">
    <source>
        <dbReference type="ARBA" id="ARBA00004903"/>
    </source>
</evidence>
<protein>
    <recommendedName>
        <fullName evidence="3 8">Dihydrofolate reductase</fullName>
        <ecNumber evidence="3 8">1.5.1.3</ecNumber>
    </recommendedName>
</protein>
<dbReference type="PROSITE" id="PS51330">
    <property type="entry name" value="DHFR_2"/>
    <property type="match status" value="1"/>
</dbReference>
<evidence type="ECO:0000256" key="6">
    <source>
        <dbReference type="ARBA" id="ARBA00023002"/>
    </source>
</evidence>
<evidence type="ECO:0000256" key="9">
    <source>
        <dbReference type="RuleBase" id="RU004474"/>
    </source>
</evidence>
<evidence type="ECO:0000256" key="5">
    <source>
        <dbReference type="ARBA" id="ARBA00022857"/>
    </source>
</evidence>
<comment type="similarity">
    <text evidence="2 8 9">Belongs to the dihydrofolate reductase family.</text>
</comment>
<dbReference type="PRINTS" id="PR00070">
    <property type="entry name" value="DHFR"/>
</dbReference>
<feature type="domain" description="DHFR" evidence="10">
    <location>
        <begin position="2"/>
        <end position="166"/>
    </location>
</feature>
<dbReference type="CDD" id="cd00209">
    <property type="entry name" value="DHFR"/>
    <property type="match status" value="1"/>
</dbReference>
<dbReference type="Proteomes" id="UP000810171">
    <property type="component" value="Unassembled WGS sequence"/>
</dbReference>
<evidence type="ECO:0000256" key="3">
    <source>
        <dbReference type="ARBA" id="ARBA00012856"/>
    </source>
</evidence>
<evidence type="ECO:0000313" key="12">
    <source>
        <dbReference type="Proteomes" id="UP000810171"/>
    </source>
</evidence>
<dbReference type="PIRSF" id="PIRSF000194">
    <property type="entry name" value="DHFR"/>
    <property type="match status" value="1"/>
</dbReference>
<proteinExistence type="inferred from homology"/>
<keyword evidence="12" id="KW-1185">Reference proteome</keyword>
<evidence type="ECO:0000259" key="10">
    <source>
        <dbReference type="PROSITE" id="PS51330"/>
    </source>
</evidence>
<dbReference type="EMBL" id="JACVEW010000032">
    <property type="protein sequence ID" value="MBP0050032.1"/>
    <property type="molecule type" value="Genomic_DNA"/>
</dbReference>
<dbReference type="InterPro" id="IPR017925">
    <property type="entry name" value="DHFR_CS"/>
</dbReference>
<accession>A0ABS3ZE95</accession>
<dbReference type="Gene3D" id="3.40.430.10">
    <property type="entry name" value="Dihydrofolate Reductase, subunit A"/>
    <property type="match status" value="1"/>
</dbReference>
<comment type="pathway">
    <text evidence="1 8">Cofactor biosynthesis; tetrahydrofolate biosynthesis; 5,6,7,8-tetrahydrofolate from 7,8-dihydrofolate: step 1/1.</text>
</comment>
<keyword evidence="6 8" id="KW-0560">Oxidoreductase</keyword>
<dbReference type="NCBIfam" id="NF008037">
    <property type="entry name" value="PRK10769.1"/>
    <property type="match status" value="1"/>
</dbReference>
<dbReference type="PANTHER" id="PTHR48069:SF3">
    <property type="entry name" value="DIHYDROFOLATE REDUCTASE"/>
    <property type="match status" value="1"/>
</dbReference>
<dbReference type="InterPro" id="IPR024072">
    <property type="entry name" value="DHFR-like_dom_sf"/>
</dbReference>